<dbReference type="InterPro" id="IPR044149">
    <property type="entry name" value="Nitrilases_CHs"/>
</dbReference>
<dbReference type="PANTHER" id="PTHR46044">
    <property type="entry name" value="NITRILASE"/>
    <property type="match status" value="1"/>
</dbReference>
<evidence type="ECO:0000256" key="1">
    <source>
        <dbReference type="ARBA" id="ARBA00008129"/>
    </source>
</evidence>
<dbReference type="PROSITE" id="PS50890">
    <property type="entry name" value="PUA"/>
    <property type="match status" value="1"/>
</dbReference>
<dbReference type="PROSITE" id="PS00921">
    <property type="entry name" value="NITRIL_CHT_2"/>
    <property type="match status" value="1"/>
</dbReference>
<dbReference type="OMA" id="WYPYFSF"/>
<dbReference type="GO" id="GO:0016836">
    <property type="term" value="F:hydro-lyase activity"/>
    <property type="evidence" value="ECO:0007669"/>
    <property type="project" value="UniProtKB-ARBA"/>
</dbReference>
<dbReference type="InterPro" id="IPR036526">
    <property type="entry name" value="C-N_Hydrolase_sf"/>
</dbReference>
<evidence type="ECO:0000256" key="6">
    <source>
        <dbReference type="PROSITE-ProRule" id="PRU10139"/>
    </source>
</evidence>
<dbReference type="Proteomes" id="UP000002668">
    <property type="component" value="Genome"/>
</dbReference>
<name>E5R4D0_LEPMJ</name>
<evidence type="ECO:0000256" key="2">
    <source>
        <dbReference type="ARBA" id="ARBA00022801"/>
    </source>
</evidence>
<dbReference type="PROSITE" id="PS50263">
    <property type="entry name" value="CN_HYDROLASE"/>
    <property type="match status" value="1"/>
</dbReference>
<dbReference type="RefSeq" id="XP_003835263.1">
    <property type="nucleotide sequence ID" value="XM_003835215.1"/>
</dbReference>
<dbReference type="OrthoDB" id="10250282at2759"/>
<dbReference type="VEuPathDB" id="FungiDB:LEMA_P046040.1"/>
<dbReference type="HOGENOM" id="CLU_030130_6_0_1"/>
<dbReference type="PROSITE" id="PS00920">
    <property type="entry name" value="NITRIL_CHT_1"/>
    <property type="match status" value="1"/>
</dbReference>
<dbReference type="InterPro" id="IPR000132">
    <property type="entry name" value="Nitrilase/CN_hydratase_CS"/>
</dbReference>
<evidence type="ECO:0000313" key="10">
    <source>
        <dbReference type="Proteomes" id="UP000002668"/>
    </source>
</evidence>
<dbReference type="AlphaFoldDB" id="E5R4D0"/>
<dbReference type="SUPFAM" id="SSF56317">
    <property type="entry name" value="Carbon-nitrogen hydrolase"/>
    <property type="match status" value="1"/>
</dbReference>
<feature type="region of interest" description="Disordered" evidence="7">
    <location>
        <begin position="316"/>
        <end position="358"/>
    </location>
</feature>
<dbReference type="CDD" id="cd07564">
    <property type="entry name" value="nitrilases_CHs"/>
    <property type="match status" value="1"/>
</dbReference>
<dbReference type="InParanoid" id="E5R4D0"/>
<comment type="catalytic activity">
    <reaction evidence="4">
        <text>a nitrile + 2 H2O = a carboxylate + NH4(+)</text>
        <dbReference type="Rhea" id="RHEA:21724"/>
        <dbReference type="ChEBI" id="CHEBI:15377"/>
        <dbReference type="ChEBI" id="CHEBI:18379"/>
        <dbReference type="ChEBI" id="CHEBI:28938"/>
        <dbReference type="ChEBI" id="CHEBI:29067"/>
        <dbReference type="EC" id="3.5.5.1"/>
    </reaction>
</comment>
<protein>
    <recommendedName>
        <fullName evidence="5">nitrilase</fullName>
        <ecNumber evidence="5">3.5.5.1</ecNumber>
    </recommendedName>
</protein>
<feature type="active site" description="Proton acceptor" evidence="6">
    <location>
        <position position="47"/>
    </location>
</feature>
<dbReference type="eggNOG" id="KOG0805">
    <property type="taxonomic scope" value="Eukaryota"/>
</dbReference>
<gene>
    <name evidence="9" type="ORF">LEMA_P046040.1</name>
</gene>
<dbReference type="InterPro" id="IPR003010">
    <property type="entry name" value="C-N_Hydrolase"/>
</dbReference>
<keyword evidence="2" id="KW-0378">Hydrolase</keyword>
<dbReference type="GO" id="GO:0000257">
    <property type="term" value="F:nitrilase activity"/>
    <property type="evidence" value="ECO:0007669"/>
    <property type="project" value="UniProtKB-EC"/>
</dbReference>
<reference evidence="10" key="1">
    <citation type="journal article" date="2011" name="Nat. Commun.">
        <title>Effector diversification within compartments of the Leptosphaeria maculans genome affected by Repeat-Induced Point mutations.</title>
        <authorList>
            <person name="Rouxel T."/>
            <person name="Grandaubert J."/>
            <person name="Hane J.K."/>
            <person name="Hoede C."/>
            <person name="van de Wouw A.P."/>
            <person name="Couloux A."/>
            <person name="Dominguez V."/>
            <person name="Anthouard V."/>
            <person name="Bally P."/>
            <person name="Bourras S."/>
            <person name="Cozijnsen A.J."/>
            <person name="Ciuffetti L.M."/>
            <person name="Degrave A."/>
            <person name="Dilmaghani A."/>
            <person name="Duret L."/>
            <person name="Fudal I."/>
            <person name="Goodwin S.B."/>
            <person name="Gout L."/>
            <person name="Glaser N."/>
            <person name="Linglin J."/>
            <person name="Kema G.H.J."/>
            <person name="Lapalu N."/>
            <person name="Lawrence C.B."/>
            <person name="May K."/>
            <person name="Meyer M."/>
            <person name="Ollivier B."/>
            <person name="Poulain J."/>
            <person name="Schoch C.L."/>
            <person name="Simon A."/>
            <person name="Spatafora J.W."/>
            <person name="Stachowiak A."/>
            <person name="Turgeon B.G."/>
            <person name="Tyler B.M."/>
            <person name="Vincent D."/>
            <person name="Weissenbach J."/>
            <person name="Amselem J."/>
            <person name="Quesneville H."/>
            <person name="Oliver R.P."/>
            <person name="Wincker P."/>
            <person name="Balesdent M.-H."/>
            <person name="Howlett B.J."/>
        </authorList>
    </citation>
    <scope>NUCLEOTIDE SEQUENCE [LARGE SCALE GENOMIC DNA]</scope>
    <source>
        <strain evidence="10">JN3 / isolate v23.1.3 / race Av1-4-5-6-7-8</strain>
    </source>
</reference>
<evidence type="ECO:0000256" key="7">
    <source>
        <dbReference type="SAM" id="MobiDB-lite"/>
    </source>
</evidence>
<comment type="similarity">
    <text evidence="1">Belongs to the carbon-nitrogen hydrolase superfamily. Nitrilase family.</text>
</comment>
<proteinExistence type="inferred from homology"/>
<accession>E5R4D0</accession>
<feature type="domain" description="CN hydrolase" evidence="8">
    <location>
        <begin position="7"/>
        <end position="284"/>
    </location>
</feature>
<evidence type="ECO:0000256" key="5">
    <source>
        <dbReference type="ARBA" id="ARBA00039045"/>
    </source>
</evidence>
<dbReference type="STRING" id="985895.E5R4D0"/>
<dbReference type="EMBL" id="FP929083">
    <property type="protein sequence ID" value="CBX91898.1"/>
    <property type="molecule type" value="Genomic_DNA"/>
</dbReference>
<dbReference type="Gene3D" id="3.60.110.10">
    <property type="entry name" value="Carbon-nitrogen hydrolase"/>
    <property type="match status" value="1"/>
</dbReference>
<dbReference type="Pfam" id="PF00795">
    <property type="entry name" value="CN_hydrolase"/>
    <property type="match status" value="1"/>
</dbReference>
<keyword evidence="3" id="KW-0456">Lyase</keyword>
<evidence type="ECO:0000256" key="4">
    <source>
        <dbReference type="ARBA" id="ARBA00036406"/>
    </source>
</evidence>
<dbReference type="GeneID" id="13284332"/>
<evidence type="ECO:0000259" key="8">
    <source>
        <dbReference type="PROSITE" id="PS50263"/>
    </source>
</evidence>
<feature type="compositionally biased region" description="Basic and acidic residues" evidence="7">
    <location>
        <begin position="330"/>
        <end position="343"/>
    </location>
</feature>
<keyword evidence="10" id="KW-1185">Reference proteome</keyword>
<organism evidence="10">
    <name type="scientific">Leptosphaeria maculans (strain JN3 / isolate v23.1.3 / race Av1-4-5-6-7-8)</name>
    <name type="common">Blackleg fungus</name>
    <name type="synonym">Phoma lingam</name>
    <dbReference type="NCBI Taxonomy" id="985895"/>
    <lineage>
        <taxon>Eukaryota</taxon>
        <taxon>Fungi</taxon>
        <taxon>Dikarya</taxon>
        <taxon>Ascomycota</taxon>
        <taxon>Pezizomycotina</taxon>
        <taxon>Dothideomycetes</taxon>
        <taxon>Pleosporomycetidae</taxon>
        <taxon>Pleosporales</taxon>
        <taxon>Pleosporineae</taxon>
        <taxon>Leptosphaeriaceae</taxon>
        <taxon>Plenodomus</taxon>
        <taxon>Plenodomus lingam/Leptosphaeria maculans species complex</taxon>
    </lineage>
</organism>
<sequence>MSKSSIVKVAVTQHEPVWFDLVATVDKTCKLIAEAASEGAQLVAFPEVWIPGYPAWIWERCADESLATKYIKNSLSYNSPEMARICAAARTAGIAVVLGFSENDHNSLYLAQCIISASGEILMKRRKIKPTHMERTVYGDSDGASLNNVVDVEGVGRVGGLNCWEHMQPLLKYHTNSLHEQIHVAAWPPMHSEEKGVDRTVTWNMRSEGCNALSRVHAIEASTFVLCCYSTISAAGIAAHRIDGNPLFGHIGGGDSAVYGPDGRRMTQPLGMDVEGFVFADLDMDELVSIRRYADAVGHYSRPDLLWLGADTRTKKHVRREGQDGNAGGEAKENMASDQEKGEVGGVGGGIRVANGKV</sequence>
<evidence type="ECO:0000313" key="9">
    <source>
        <dbReference type="EMBL" id="CBX91898.1"/>
    </source>
</evidence>
<dbReference type="PANTHER" id="PTHR46044:SF14">
    <property type="entry name" value="ARYLACETONITRILASE"/>
    <property type="match status" value="1"/>
</dbReference>
<evidence type="ECO:0000256" key="3">
    <source>
        <dbReference type="ARBA" id="ARBA00023239"/>
    </source>
</evidence>
<dbReference type="EC" id="3.5.5.1" evidence="5"/>
<dbReference type="FunFam" id="3.60.110.10:FF:000011">
    <property type="entry name" value="Cyanide hydratase"/>
    <property type="match status" value="1"/>
</dbReference>
<dbReference type="FunCoup" id="E5R4D0">
    <property type="interactions" value="676"/>
</dbReference>